<sequence>MNRNRLRATLASAILLLTAGCTTSTSNPPDSAGTPAYRPPEQVRNATVVWSAESDVNLFDSHSTLVRAAAEALEVAVLAGPEKSYPGFDQAVTDPTTRDIYFRSGSRATAYGTLYKHIFDIIPTNGGFTALTCTLFKEFAYESEHGYKIPQSGRRGNALSITFSNIASSHTEIPRATTTSTPASTTPSPRTSGPAEWEAPEDNLFEGWTIEPGSADDYRSERCAPWIATLEPNAPAETETVTTDSPPQALPAYPGWPKLH</sequence>
<evidence type="ECO:0000313" key="3">
    <source>
        <dbReference type="EMBL" id="NNH72329.1"/>
    </source>
</evidence>
<dbReference type="Proteomes" id="UP000586827">
    <property type="component" value="Unassembled WGS sequence"/>
</dbReference>
<feature type="region of interest" description="Disordered" evidence="1">
    <location>
        <begin position="170"/>
        <end position="216"/>
    </location>
</feature>
<feature type="chain" id="PRO_5039005901" description="Lipoprotein" evidence="2">
    <location>
        <begin position="27"/>
        <end position="260"/>
    </location>
</feature>
<name>A0A849CBM7_9NOCA</name>
<dbReference type="RefSeq" id="WP_067519027.1">
    <property type="nucleotide sequence ID" value="NZ_JABELX010000007.1"/>
</dbReference>
<proteinExistence type="predicted"/>
<dbReference type="PROSITE" id="PS51257">
    <property type="entry name" value="PROKAR_LIPOPROTEIN"/>
    <property type="match status" value="1"/>
</dbReference>
<keyword evidence="2" id="KW-0732">Signal</keyword>
<gene>
    <name evidence="3" type="ORF">HLB23_21120</name>
</gene>
<feature type="compositionally biased region" description="Low complexity" evidence="1">
    <location>
        <begin position="174"/>
        <end position="192"/>
    </location>
</feature>
<comment type="caution">
    <text evidence="3">The sequence shown here is derived from an EMBL/GenBank/DDBJ whole genome shotgun (WGS) entry which is preliminary data.</text>
</comment>
<keyword evidence="4" id="KW-1185">Reference proteome</keyword>
<organism evidence="3 4">
    <name type="scientific">Nocardia uniformis</name>
    <dbReference type="NCBI Taxonomy" id="53432"/>
    <lineage>
        <taxon>Bacteria</taxon>
        <taxon>Bacillati</taxon>
        <taxon>Actinomycetota</taxon>
        <taxon>Actinomycetes</taxon>
        <taxon>Mycobacteriales</taxon>
        <taxon>Nocardiaceae</taxon>
        <taxon>Nocardia</taxon>
    </lineage>
</organism>
<evidence type="ECO:0000256" key="2">
    <source>
        <dbReference type="SAM" id="SignalP"/>
    </source>
</evidence>
<feature type="signal peptide" evidence="2">
    <location>
        <begin position="1"/>
        <end position="26"/>
    </location>
</feature>
<evidence type="ECO:0000313" key="4">
    <source>
        <dbReference type="Proteomes" id="UP000586827"/>
    </source>
</evidence>
<accession>A0A849CBM7</accession>
<evidence type="ECO:0008006" key="5">
    <source>
        <dbReference type="Google" id="ProtNLM"/>
    </source>
</evidence>
<reference evidence="3 4" key="1">
    <citation type="submission" date="2020-05" db="EMBL/GenBank/DDBJ databases">
        <title>MicrobeNet Type strains.</title>
        <authorList>
            <person name="Nicholson A.C."/>
        </authorList>
    </citation>
    <scope>NUCLEOTIDE SEQUENCE [LARGE SCALE GENOMIC DNA]</scope>
    <source>
        <strain evidence="3 4">JCM 3224</strain>
    </source>
</reference>
<evidence type="ECO:0000256" key="1">
    <source>
        <dbReference type="SAM" id="MobiDB-lite"/>
    </source>
</evidence>
<protein>
    <recommendedName>
        <fullName evidence="5">Lipoprotein</fullName>
    </recommendedName>
</protein>
<feature type="region of interest" description="Disordered" evidence="1">
    <location>
        <begin position="231"/>
        <end position="260"/>
    </location>
</feature>
<dbReference type="EMBL" id="JABELX010000007">
    <property type="protein sequence ID" value="NNH72329.1"/>
    <property type="molecule type" value="Genomic_DNA"/>
</dbReference>
<dbReference type="AlphaFoldDB" id="A0A849CBM7"/>